<comment type="caution">
    <text evidence="2">The sequence shown here is derived from an EMBL/GenBank/DDBJ whole genome shotgun (WGS) entry which is preliminary data.</text>
</comment>
<gene>
    <name evidence="2" type="ORF">EGH23_07780</name>
</gene>
<evidence type="ECO:0000313" key="3">
    <source>
        <dbReference type="Proteomes" id="UP001430455"/>
    </source>
</evidence>
<proteinExistence type="predicted"/>
<accession>A0AAW4PAL4</accession>
<dbReference type="RefSeq" id="WP_220579446.1">
    <property type="nucleotide sequence ID" value="NZ_RKLT01000002.1"/>
</dbReference>
<keyword evidence="1" id="KW-0472">Membrane</keyword>
<evidence type="ECO:0000313" key="2">
    <source>
        <dbReference type="EMBL" id="MBX0294776.1"/>
    </source>
</evidence>
<keyword evidence="1" id="KW-0812">Transmembrane</keyword>
<dbReference type="Proteomes" id="UP001430455">
    <property type="component" value="Unassembled WGS sequence"/>
</dbReference>
<dbReference type="EMBL" id="RKLT01000002">
    <property type="protein sequence ID" value="MBX0294776.1"/>
    <property type="molecule type" value="Genomic_DNA"/>
</dbReference>
<reference evidence="2 3" key="1">
    <citation type="submission" date="2021-06" db="EMBL/GenBank/DDBJ databases">
        <title>Halomicroarcula sp. a new haloarchaeum isolated from saline soil.</title>
        <authorList>
            <person name="Duran-Viseras A."/>
            <person name="Sanchez-Porro C."/>
            <person name="Ventosa A."/>
        </authorList>
    </citation>
    <scope>NUCLEOTIDE SEQUENCE [LARGE SCALE GENOMIC DNA]</scope>
    <source>
        <strain evidence="2 3">F27</strain>
    </source>
</reference>
<feature type="transmembrane region" description="Helical" evidence="1">
    <location>
        <begin position="38"/>
        <end position="60"/>
    </location>
</feature>
<keyword evidence="3" id="KW-1185">Reference proteome</keyword>
<name>A0AAW4PAL4_9EURY</name>
<evidence type="ECO:0000256" key="1">
    <source>
        <dbReference type="SAM" id="Phobius"/>
    </source>
</evidence>
<dbReference type="AlphaFoldDB" id="A0AAW4PAL4"/>
<feature type="transmembrane region" description="Helical" evidence="1">
    <location>
        <begin position="6"/>
        <end position="26"/>
    </location>
</feature>
<sequence>MVSLVPFLVGVGFVAVAVGGLSEVTNYTERQRRDERRLVQAFTYGCLLLLVLGLAAVWLSLRNADLPAWLLGSVAVTVVAVVLVHRRLRDRLGLDD</sequence>
<organism evidence="2 3">
    <name type="scientific">Haloarcula nitratireducens</name>
    <dbReference type="NCBI Taxonomy" id="2487749"/>
    <lineage>
        <taxon>Archaea</taxon>
        <taxon>Methanobacteriati</taxon>
        <taxon>Methanobacteriota</taxon>
        <taxon>Stenosarchaea group</taxon>
        <taxon>Halobacteria</taxon>
        <taxon>Halobacteriales</taxon>
        <taxon>Haloarculaceae</taxon>
        <taxon>Haloarcula</taxon>
    </lineage>
</organism>
<keyword evidence="1" id="KW-1133">Transmembrane helix</keyword>
<feature type="transmembrane region" description="Helical" evidence="1">
    <location>
        <begin position="66"/>
        <end position="84"/>
    </location>
</feature>
<protein>
    <submittedName>
        <fullName evidence="2">Uncharacterized protein</fullName>
    </submittedName>
</protein>